<evidence type="ECO:0000313" key="2">
    <source>
        <dbReference type="Proteomes" id="UP000006056"/>
    </source>
</evidence>
<dbReference type="EMBL" id="CP003379">
    <property type="protein sequence ID" value="AFL89325.1"/>
    <property type="molecule type" value="Genomic_DNA"/>
</dbReference>
<dbReference type="eggNOG" id="ENOG502ZBUD">
    <property type="taxonomic scope" value="Bacteria"/>
</dbReference>
<organism evidence="1 2">
    <name type="scientific">Terriglobus roseus (strain DSM 18391 / NRRL B-41598 / KBS 63)</name>
    <dbReference type="NCBI Taxonomy" id="926566"/>
    <lineage>
        <taxon>Bacteria</taxon>
        <taxon>Pseudomonadati</taxon>
        <taxon>Acidobacteriota</taxon>
        <taxon>Terriglobia</taxon>
        <taxon>Terriglobales</taxon>
        <taxon>Acidobacteriaceae</taxon>
        <taxon>Terriglobus</taxon>
    </lineage>
</organism>
<accession>I3ZJA7</accession>
<dbReference type="HOGENOM" id="CLU_747886_0_0_0"/>
<dbReference type="STRING" id="926566.Terro_3094"/>
<dbReference type="OrthoDB" id="1550492at2"/>
<reference evidence="1 2" key="1">
    <citation type="submission" date="2012-06" db="EMBL/GenBank/DDBJ databases">
        <title>Complete genome of Terriglobus roseus DSM 18391.</title>
        <authorList>
            <consortium name="US DOE Joint Genome Institute (JGI-PGF)"/>
            <person name="Lucas S."/>
            <person name="Copeland A."/>
            <person name="Lapidus A."/>
            <person name="Glavina del Rio T."/>
            <person name="Dalin E."/>
            <person name="Tice H."/>
            <person name="Bruce D."/>
            <person name="Goodwin L."/>
            <person name="Pitluck S."/>
            <person name="Peters L."/>
            <person name="Mikhailova N."/>
            <person name="Munk A.C.C."/>
            <person name="Kyrpides N."/>
            <person name="Mavromatis K."/>
            <person name="Ivanova N."/>
            <person name="Brettin T."/>
            <person name="Detter J.C."/>
            <person name="Han C."/>
            <person name="Larimer F."/>
            <person name="Land M."/>
            <person name="Hauser L."/>
            <person name="Markowitz V."/>
            <person name="Cheng J.-F."/>
            <person name="Hugenholtz P."/>
            <person name="Woyke T."/>
            <person name="Wu D."/>
            <person name="Brambilla E."/>
            <person name="Klenk H.-P."/>
            <person name="Eisen J.A."/>
        </authorList>
    </citation>
    <scope>NUCLEOTIDE SEQUENCE [LARGE SCALE GENOMIC DNA]</scope>
    <source>
        <strain evidence="2">DSM 18391 / NRRL B-41598 / KBS 63</strain>
    </source>
</reference>
<sequence length="366" mass="40290">MSYPSPRWARCIMHRDGQAPQFLREWFSSESKKAFFIGGAGFDPRSTAVARFLKHLAKCAITGILIREHRPLAPAHLLAGAEKNIAELLQLIPNLQIRDIDIFADNDLALVGGRQAAKIAKAIDWENATDIVVDCSALSRGVIFPLVRSILEISSTPVNLHLLVIDNASLDDGIVAEPAERASTMHGFRGRLGLESSQHSAVLWLPQLVPGHKDSLSKIHSSLEPKPHDICPILPFPSRDLRKPELLITEYSVELESTWGVDPRNVVFASESNPLDLYRSILRIDDERGQVFKETGGSLLVLSPIGSKLLSLGALMAAIERDFPVVYVEALNYKFTPSVANQEFAGDRLVHLWLEGEAYGAANAKV</sequence>
<dbReference type="Proteomes" id="UP000006056">
    <property type="component" value="Chromosome"/>
</dbReference>
<proteinExistence type="predicted"/>
<dbReference type="PATRIC" id="fig|926566.3.peg.3064"/>
<dbReference type="AlphaFoldDB" id="I3ZJA7"/>
<dbReference type="KEGG" id="trs:Terro_3094"/>
<keyword evidence="2" id="KW-1185">Reference proteome</keyword>
<name>I3ZJA7_TERRK</name>
<protein>
    <submittedName>
        <fullName evidence="1">Uncharacterized protein</fullName>
    </submittedName>
</protein>
<evidence type="ECO:0000313" key="1">
    <source>
        <dbReference type="EMBL" id="AFL89325.1"/>
    </source>
</evidence>
<gene>
    <name evidence="1" type="ordered locus">Terro_3094</name>
</gene>